<evidence type="ECO:0000313" key="3">
    <source>
        <dbReference type="Proteomes" id="UP001303760"/>
    </source>
</evidence>
<accession>A0AAN7C3E0</accession>
<name>A0AAN7C3E0_9PEZI</name>
<dbReference type="Gene3D" id="3.90.550.20">
    <property type="match status" value="1"/>
</dbReference>
<evidence type="ECO:0000256" key="1">
    <source>
        <dbReference type="SAM" id="MobiDB-lite"/>
    </source>
</evidence>
<dbReference type="Pfam" id="PF05704">
    <property type="entry name" value="Caps_synth"/>
    <property type="match status" value="1"/>
</dbReference>
<reference evidence="2" key="2">
    <citation type="submission" date="2023-05" db="EMBL/GenBank/DDBJ databases">
        <authorList>
            <consortium name="Lawrence Berkeley National Laboratory"/>
            <person name="Steindorff A."/>
            <person name="Hensen N."/>
            <person name="Bonometti L."/>
            <person name="Westerberg I."/>
            <person name="Brannstrom I.O."/>
            <person name="Guillou S."/>
            <person name="Cros-Aarteil S."/>
            <person name="Calhoun S."/>
            <person name="Haridas S."/>
            <person name="Kuo A."/>
            <person name="Mondo S."/>
            <person name="Pangilinan J."/>
            <person name="Riley R."/>
            <person name="Labutti K."/>
            <person name="Andreopoulos B."/>
            <person name="Lipzen A."/>
            <person name="Chen C."/>
            <person name="Yanf M."/>
            <person name="Daum C."/>
            <person name="Ng V."/>
            <person name="Clum A."/>
            <person name="Ohm R."/>
            <person name="Martin F."/>
            <person name="Silar P."/>
            <person name="Natvig D."/>
            <person name="Lalanne C."/>
            <person name="Gautier V."/>
            <person name="Ament-Velasquez S.L."/>
            <person name="Kruys A."/>
            <person name="Hutchinson M.I."/>
            <person name="Powell A.J."/>
            <person name="Barry K."/>
            <person name="Miller A.N."/>
            <person name="Grigoriev I.V."/>
            <person name="Debuchy R."/>
            <person name="Gladieux P."/>
            <person name="Thoren M.H."/>
            <person name="Johannesson H."/>
        </authorList>
    </citation>
    <scope>NUCLEOTIDE SEQUENCE</scope>
    <source>
        <strain evidence="2">CBS 532.94</strain>
    </source>
</reference>
<comment type="caution">
    <text evidence="2">The sequence shown here is derived from an EMBL/GenBank/DDBJ whole genome shotgun (WGS) entry which is preliminary data.</text>
</comment>
<protein>
    <recommendedName>
        <fullName evidence="4">Capsule polysaccharide biosynthesis protein</fullName>
    </recommendedName>
</protein>
<dbReference type="InterPro" id="IPR029044">
    <property type="entry name" value="Nucleotide-diphossugar_trans"/>
</dbReference>
<evidence type="ECO:0008006" key="4">
    <source>
        <dbReference type="Google" id="ProtNLM"/>
    </source>
</evidence>
<organism evidence="2 3">
    <name type="scientific">Achaetomium macrosporum</name>
    <dbReference type="NCBI Taxonomy" id="79813"/>
    <lineage>
        <taxon>Eukaryota</taxon>
        <taxon>Fungi</taxon>
        <taxon>Dikarya</taxon>
        <taxon>Ascomycota</taxon>
        <taxon>Pezizomycotina</taxon>
        <taxon>Sordariomycetes</taxon>
        <taxon>Sordariomycetidae</taxon>
        <taxon>Sordariales</taxon>
        <taxon>Chaetomiaceae</taxon>
        <taxon>Achaetomium</taxon>
    </lineage>
</organism>
<dbReference type="Proteomes" id="UP001303760">
    <property type="component" value="Unassembled WGS sequence"/>
</dbReference>
<dbReference type="GO" id="GO:0016757">
    <property type="term" value="F:glycosyltransferase activity"/>
    <property type="evidence" value="ECO:0007669"/>
    <property type="project" value="InterPro"/>
</dbReference>
<dbReference type="SUPFAM" id="SSF53448">
    <property type="entry name" value="Nucleotide-diphospho-sugar transferases"/>
    <property type="match status" value="1"/>
</dbReference>
<dbReference type="AlphaFoldDB" id="A0AAN7C3E0"/>
<proteinExistence type="predicted"/>
<evidence type="ECO:0000313" key="2">
    <source>
        <dbReference type="EMBL" id="KAK4234327.1"/>
    </source>
</evidence>
<reference evidence="2" key="1">
    <citation type="journal article" date="2023" name="Mol. Phylogenet. Evol.">
        <title>Genome-scale phylogeny and comparative genomics of the fungal order Sordariales.</title>
        <authorList>
            <person name="Hensen N."/>
            <person name="Bonometti L."/>
            <person name="Westerberg I."/>
            <person name="Brannstrom I.O."/>
            <person name="Guillou S."/>
            <person name="Cros-Aarteil S."/>
            <person name="Calhoun S."/>
            <person name="Haridas S."/>
            <person name="Kuo A."/>
            <person name="Mondo S."/>
            <person name="Pangilinan J."/>
            <person name="Riley R."/>
            <person name="LaButti K."/>
            <person name="Andreopoulos B."/>
            <person name="Lipzen A."/>
            <person name="Chen C."/>
            <person name="Yan M."/>
            <person name="Daum C."/>
            <person name="Ng V."/>
            <person name="Clum A."/>
            <person name="Steindorff A."/>
            <person name="Ohm R.A."/>
            <person name="Martin F."/>
            <person name="Silar P."/>
            <person name="Natvig D.O."/>
            <person name="Lalanne C."/>
            <person name="Gautier V."/>
            <person name="Ament-Velasquez S.L."/>
            <person name="Kruys A."/>
            <person name="Hutchinson M.I."/>
            <person name="Powell A.J."/>
            <person name="Barry K."/>
            <person name="Miller A.N."/>
            <person name="Grigoriev I.V."/>
            <person name="Debuchy R."/>
            <person name="Gladieux P."/>
            <person name="Hiltunen Thoren M."/>
            <person name="Johannesson H."/>
        </authorList>
    </citation>
    <scope>NUCLEOTIDE SEQUENCE</scope>
    <source>
        <strain evidence="2">CBS 532.94</strain>
    </source>
</reference>
<dbReference type="EMBL" id="MU860385">
    <property type="protein sequence ID" value="KAK4234327.1"/>
    <property type="molecule type" value="Genomic_DNA"/>
</dbReference>
<sequence length="403" mass="44756">MSWQLDLPERTRIHPSSPQETRTDVEIIAALTSPPREVTSQKNIWAFWDKGFSKLNGWQQRNVIGWVRKLGATGWTVRVLDNVPDSATNVLNYLGDATLPIPEAVVSGGGNLGPHSGQHMSDLVRLPLLHRYGGIYLDIGVLLLGDIERSLWERIADPASAYRLGGFAHQHRANSWGSLQNFCLAAQAGEELLARWQRIMAAVWEGRTSSEGLVHHRLFAGVPAAINPRVRMTIQPGSEQRLLDYWVNLLAWEKLKVTVDDGSDFNGPEYVRKHVLLLDPMQESFAAEVRTRLNTPRLFQLLICPRDPAKPGVDPALHTEAKGLVDYLLTSSTVLKLYHGHGYMLAPPLATFWEAPGNEDADARPGTFGELLRYGGETVDQLRDVQPLVLPAYDGPVLRGALP</sequence>
<gene>
    <name evidence="2" type="ORF">C8A03DRAFT_47314</name>
</gene>
<feature type="region of interest" description="Disordered" evidence="1">
    <location>
        <begin position="1"/>
        <end position="21"/>
    </location>
</feature>
<keyword evidence="3" id="KW-1185">Reference proteome</keyword>
<dbReference type="InterPro" id="IPR008441">
    <property type="entry name" value="AfumC-like_glycosyl_Trfase"/>
</dbReference>